<dbReference type="AlphaFoldDB" id="A0A059BTC8"/>
<sequence>MENQSPNYIARPRDHHQEPSDFNLNDWDLKATRISRHNTSSRRFSASNIRSFREDNRSFRSNFTISSTASSPGYPFKDEIDPSTYSFSTALKALQARSGYAWECLSPEGFALNSKWSDAEKYISNPLSGQVPMECLSAKTLSARSFRNMVTNRVTMSAPLVFSASSHLSYYSVQTNSMLASSNPQENVLQIPIQEKKVVGATRDVGVQSTLTDLKSSSPSPTSTPSIGERMTKRCGEESGESPHSNSKTKSEEEVGQVGVKEETVDEEEGEEGSSMRVSEEKDKEDEPRTCRSRQVGCLSWMSKRKQRESHKRPARKIKVFLSHIRAC</sequence>
<name>A0A059BTC8_EUCGR</name>
<reference evidence="2" key="1">
    <citation type="submission" date="2013-07" db="EMBL/GenBank/DDBJ databases">
        <title>The genome of Eucalyptus grandis.</title>
        <authorList>
            <person name="Schmutz J."/>
            <person name="Hayes R."/>
            <person name="Myburg A."/>
            <person name="Tuskan G."/>
            <person name="Grattapaglia D."/>
            <person name="Rokhsar D.S."/>
        </authorList>
    </citation>
    <scope>NUCLEOTIDE SEQUENCE</scope>
    <source>
        <tissue evidence="2">Leaf extractions</tissue>
    </source>
</reference>
<dbReference type="EMBL" id="KK198758">
    <property type="protein sequence ID" value="KCW68895.1"/>
    <property type="molecule type" value="Genomic_DNA"/>
</dbReference>
<dbReference type="eggNOG" id="ENOG502R4BT">
    <property type="taxonomic scope" value="Eukaryota"/>
</dbReference>
<feature type="compositionally biased region" description="Basic and acidic residues" evidence="1">
    <location>
        <begin position="278"/>
        <end position="290"/>
    </location>
</feature>
<dbReference type="FunCoup" id="A0A059BTC8">
    <property type="interactions" value="888"/>
</dbReference>
<evidence type="ECO:0000256" key="1">
    <source>
        <dbReference type="SAM" id="MobiDB-lite"/>
    </source>
</evidence>
<dbReference type="Gramene" id="KCW68895">
    <property type="protein sequence ID" value="KCW68895"/>
    <property type="gene ID" value="EUGRSUZ_F02480"/>
</dbReference>
<proteinExistence type="predicted"/>
<dbReference type="InParanoid" id="A0A059BTC8"/>
<feature type="compositionally biased region" description="Low complexity" evidence="1">
    <location>
        <begin position="216"/>
        <end position="226"/>
    </location>
</feature>
<dbReference type="PANTHER" id="PTHR36748:SF3">
    <property type="entry name" value="MENTAL RETARDATION GTPASE ACTIVATING PROTEIN"/>
    <property type="match status" value="1"/>
</dbReference>
<feature type="region of interest" description="Disordered" evidence="1">
    <location>
        <begin position="209"/>
        <end position="295"/>
    </location>
</feature>
<accession>A0A059BTC8</accession>
<gene>
    <name evidence="2" type="ORF">EUGRSUZ_F02480</name>
</gene>
<protein>
    <submittedName>
        <fullName evidence="2">Uncharacterized protein</fullName>
    </submittedName>
</protein>
<evidence type="ECO:0000313" key="2">
    <source>
        <dbReference type="EMBL" id="KCW68895.1"/>
    </source>
</evidence>
<dbReference type="PANTHER" id="PTHR36748">
    <property type="entry name" value="MENTAL RETARDATION GTPASE ACTIVATING PROTEIN"/>
    <property type="match status" value="1"/>
</dbReference>
<dbReference type="OrthoDB" id="1910697at2759"/>
<dbReference type="KEGG" id="egr:104449415"/>
<feature type="region of interest" description="Disordered" evidence="1">
    <location>
        <begin position="1"/>
        <end position="22"/>
    </location>
</feature>
<organism evidence="2">
    <name type="scientific">Eucalyptus grandis</name>
    <name type="common">Flooded gum</name>
    <dbReference type="NCBI Taxonomy" id="71139"/>
    <lineage>
        <taxon>Eukaryota</taxon>
        <taxon>Viridiplantae</taxon>
        <taxon>Streptophyta</taxon>
        <taxon>Embryophyta</taxon>
        <taxon>Tracheophyta</taxon>
        <taxon>Spermatophyta</taxon>
        <taxon>Magnoliopsida</taxon>
        <taxon>eudicotyledons</taxon>
        <taxon>Gunneridae</taxon>
        <taxon>Pentapetalae</taxon>
        <taxon>rosids</taxon>
        <taxon>malvids</taxon>
        <taxon>Myrtales</taxon>
        <taxon>Myrtaceae</taxon>
        <taxon>Myrtoideae</taxon>
        <taxon>Eucalypteae</taxon>
        <taxon>Eucalyptus</taxon>
    </lineage>
</organism>
<dbReference type="OMA" id="SAYHSWE"/>